<accession>A0AAV1L3E8</accession>
<evidence type="ECO:0000313" key="9">
    <source>
        <dbReference type="EMBL" id="CAK1589821.1"/>
    </source>
</evidence>
<dbReference type="PANTHER" id="PTHR13220:SF11">
    <property type="entry name" value="TIMELESS-INTERACTING PROTEIN"/>
    <property type="match status" value="1"/>
</dbReference>
<organism evidence="9 10">
    <name type="scientific">Parnassius mnemosyne</name>
    <name type="common">clouded apollo</name>
    <dbReference type="NCBI Taxonomy" id="213953"/>
    <lineage>
        <taxon>Eukaryota</taxon>
        <taxon>Metazoa</taxon>
        <taxon>Ecdysozoa</taxon>
        <taxon>Arthropoda</taxon>
        <taxon>Hexapoda</taxon>
        <taxon>Insecta</taxon>
        <taxon>Pterygota</taxon>
        <taxon>Neoptera</taxon>
        <taxon>Endopterygota</taxon>
        <taxon>Lepidoptera</taxon>
        <taxon>Glossata</taxon>
        <taxon>Ditrysia</taxon>
        <taxon>Papilionoidea</taxon>
        <taxon>Papilionidae</taxon>
        <taxon>Parnassiinae</taxon>
        <taxon>Parnassini</taxon>
        <taxon>Parnassius</taxon>
        <taxon>Driopa</taxon>
    </lineage>
</organism>
<feature type="compositionally biased region" description="Basic and acidic residues" evidence="7">
    <location>
        <begin position="441"/>
        <end position="452"/>
    </location>
</feature>
<feature type="compositionally biased region" description="Acidic residues" evidence="7">
    <location>
        <begin position="39"/>
        <end position="49"/>
    </location>
</feature>
<feature type="compositionally biased region" description="Basic and acidic residues" evidence="7">
    <location>
        <begin position="20"/>
        <end position="38"/>
    </location>
</feature>
<feature type="region of interest" description="Disordered" evidence="7">
    <location>
        <begin position="420"/>
        <end position="452"/>
    </location>
</feature>
<dbReference type="AlphaFoldDB" id="A0AAV1L3E8"/>
<evidence type="ECO:0000256" key="1">
    <source>
        <dbReference type="ARBA" id="ARBA00004123"/>
    </source>
</evidence>
<comment type="subcellular location">
    <subcellularLocation>
        <location evidence="1 6">Nucleus</location>
    </subcellularLocation>
</comment>
<dbReference type="GO" id="GO:0031297">
    <property type="term" value="P:replication fork processing"/>
    <property type="evidence" value="ECO:0007669"/>
    <property type="project" value="UniProtKB-UniRule"/>
</dbReference>
<evidence type="ECO:0000256" key="2">
    <source>
        <dbReference type="ARBA" id="ARBA00006075"/>
    </source>
</evidence>
<evidence type="ECO:0000256" key="5">
    <source>
        <dbReference type="ARBA" id="ARBA00023306"/>
    </source>
</evidence>
<sequence>MSLLEDIFLNDEADEAKELERIIEGDEYDDKPQPRSDSDENSEKDDEAEEEKRRVDPSSTKTKRTVKNPRFILNPARLTGPRGIQVIPDHFKDFKFKGKGHEREDLDLVLKKLEHWAYRLYPKFQFEDCLKKIETLGKKRPVMVHLHKIRSDQYISEETVVQKDSSDDDESAPIDREEDEFDKLLQQQIDLARSTPGPESAKKPVLDSSIMDRPSFNAPKATSSPSISDEQRERMMRSRKLAEERRLARLKNNSNVSNNALSSNKENIVVDINEENIADNKEDDQTMEENIEMTVDTDDIPVTKKHNKTNVIDSSDDEDNVMHVNESVAVDVHTAVTNGSNSVLISNTKFVEENKTTNNCDNISDLGVMTVDNISKDFIEIQNPDKENHLFDELKNTSNNDNNGLVNNEDNIEMETTNAKTNSKNFNDNKELSSINNNTSSEHRVEDDNHDNPEQIYKPVEKPMVDLEHTKSIENTVEPNECVTPNEDIMESTENKQDTTNTEKSTGTEEFKSKESDIMLIGNEEKNDVTKDLGDIMELDFSEDF</sequence>
<evidence type="ECO:0000256" key="3">
    <source>
        <dbReference type="ARBA" id="ARBA00022763"/>
    </source>
</evidence>
<dbReference type="InterPro" id="IPR012923">
    <property type="entry name" value="Csm3"/>
</dbReference>
<dbReference type="Proteomes" id="UP001314205">
    <property type="component" value="Unassembled WGS sequence"/>
</dbReference>
<feature type="region of interest" description="Disordered" evidence="7">
    <location>
        <begin position="486"/>
        <end position="523"/>
    </location>
</feature>
<evidence type="ECO:0000259" key="8">
    <source>
        <dbReference type="Pfam" id="PF07962"/>
    </source>
</evidence>
<feature type="compositionally biased region" description="Basic and acidic residues" evidence="7">
    <location>
        <begin position="229"/>
        <end position="239"/>
    </location>
</feature>
<feature type="compositionally biased region" description="Polar residues" evidence="7">
    <location>
        <begin position="420"/>
        <end position="440"/>
    </location>
</feature>
<protein>
    <recommendedName>
        <fullName evidence="6">TIMELESS-interacting protein</fullName>
    </recommendedName>
</protein>
<feature type="region of interest" description="Disordered" evidence="7">
    <location>
        <begin position="20"/>
        <end position="68"/>
    </location>
</feature>
<comment type="similarity">
    <text evidence="2 6">Belongs to the CSM3 family.</text>
</comment>
<comment type="function">
    <text evidence="6">Plays an important role in the control of DNA replication and the maintenance of replication fork stability.</text>
</comment>
<keyword evidence="4 6" id="KW-0539">Nucleus</keyword>
<keyword evidence="5 6" id="KW-0131">Cell cycle</keyword>
<keyword evidence="10" id="KW-1185">Reference proteome</keyword>
<dbReference type="InterPro" id="IPR040038">
    <property type="entry name" value="TIPIN/Csm3/Swi3"/>
</dbReference>
<dbReference type="PANTHER" id="PTHR13220">
    <property type="entry name" value="TIMELESS INTERACTING-RELATED"/>
    <property type="match status" value="1"/>
</dbReference>
<dbReference type="GO" id="GO:0000076">
    <property type="term" value="P:DNA replication checkpoint signaling"/>
    <property type="evidence" value="ECO:0007669"/>
    <property type="project" value="UniProtKB-UniRule"/>
</dbReference>
<gene>
    <name evidence="9" type="ORF">PARMNEM_LOCUS10267</name>
</gene>
<dbReference type="GO" id="GO:0006974">
    <property type="term" value="P:DNA damage response"/>
    <property type="evidence" value="ECO:0007669"/>
    <property type="project" value="UniProtKB-KW"/>
</dbReference>
<dbReference type="GO" id="GO:0003677">
    <property type="term" value="F:DNA binding"/>
    <property type="evidence" value="ECO:0007669"/>
    <property type="project" value="TreeGrafter"/>
</dbReference>
<evidence type="ECO:0000313" key="10">
    <source>
        <dbReference type="Proteomes" id="UP001314205"/>
    </source>
</evidence>
<keyword evidence="3 6" id="KW-0227">DNA damage</keyword>
<feature type="domain" description="Chromosome segregation in meiosis protein 3" evidence="8">
    <location>
        <begin position="73"/>
        <end position="153"/>
    </location>
</feature>
<evidence type="ECO:0000256" key="6">
    <source>
        <dbReference type="RuleBase" id="RU366049"/>
    </source>
</evidence>
<name>A0AAV1L3E8_9NEOP</name>
<evidence type="ECO:0000256" key="7">
    <source>
        <dbReference type="SAM" id="MobiDB-lite"/>
    </source>
</evidence>
<feature type="region of interest" description="Disordered" evidence="7">
    <location>
        <begin position="191"/>
        <end position="239"/>
    </location>
</feature>
<reference evidence="9 10" key="1">
    <citation type="submission" date="2023-11" db="EMBL/GenBank/DDBJ databases">
        <authorList>
            <person name="Hedman E."/>
            <person name="Englund M."/>
            <person name="Stromberg M."/>
            <person name="Nyberg Akerstrom W."/>
            <person name="Nylinder S."/>
            <person name="Jareborg N."/>
            <person name="Kallberg Y."/>
            <person name="Kronander E."/>
        </authorList>
    </citation>
    <scope>NUCLEOTIDE SEQUENCE [LARGE SCALE GENOMIC DNA]</scope>
</reference>
<dbReference type="GO" id="GO:0043111">
    <property type="term" value="P:replication fork arrest"/>
    <property type="evidence" value="ECO:0007669"/>
    <property type="project" value="TreeGrafter"/>
</dbReference>
<proteinExistence type="inferred from homology"/>
<dbReference type="GO" id="GO:0031298">
    <property type="term" value="C:replication fork protection complex"/>
    <property type="evidence" value="ECO:0007669"/>
    <property type="project" value="TreeGrafter"/>
</dbReference>
<comment type="caution">
    <text evidence="9">The sequence shown here is derived from an EMBL/GenBank/DDBJ whole genome shotgun (WGS) entry which is preliminary data.</text>
</comment>
<dbReference type="Pfam" id="PF07962">
    <property type="entry name" value="Swi3"/>
    <property type="match status" value="1"/>
</dbReference>
<dbReference type="EMBL" id="CAVLGL010000084">
    <property type="protein sequence ID" value="CAK1589821.1"/>
    <property type="molecule type" value="Genomic_DNA"/>
</dbReference>
<feature type="compositionally biased region" description="Basic and acidic residues" evidence="7">
    <location>
        <begin position="506"/>
        <end position="523"/>
    </location>
</feature>
<evidence type="ECO:0000256" key="4">
    <source>
        <dbReference type="ARBA" id="ARBA00023242"/>
    </source>
</evidence>